<dbReference type="PATRIC" id="fig|1122148.6.peg.119"/>
<evidence type="ECO:0000313" key="2">
    <source>
        <dbReference type="EMBL" id="KRN79996.1"/>
    </source>
</evidence>
<proteinExistence type="predicted"/>
<dbReference type="OrthoDB" id="1682769at2"/>
<dbReference type="Pfam" id="PF22813">
    <property type="entry name" value="TcaA_2nd"/>
    <property type="match status" value="1"/>
</dbReference>
<reference evidence="2 3" key="1">
    <citation type="journal article" date="2015" name="Genome Announc.">
        <title>Expanding the biotechnology potential of lactobacilli through comparative genomics of 213 strains and associated genera.</title>
        <authorList>
            <person name="Sun Z."/>
            <person name="Harris H.M."/>
            <person name="McCann A."/>
            <person name="Guo C."/>
            <person name="Argimon S."/>
            <person name="Zhang W."/>
            <person name="Yang X."/>
            <person name="Jeffery I.B."/>
            <person name="Cooney J.C."/>
            <person name="Kagawa T.F."/>
            <person name="Liu W."/>
            <person name="Song Y."/>
            <person name="Salvetti E."/>
            <person name="Wrobel A."/>
            <person name="Rasinkangas P."/>
            <person name="Parkhill J."/>
            <person name="Rea M.C."/>
            <person name="O'Sullivan O."/>
            <person name="Ritari J."/>
            <person name="Douillard F.P."/>
            <person name="Paul Ross R."/>
            <person name="Yang R."/>
            <person name="Briner A.E."/>
            <person name="Felis G.E."/>
            <person name="de Vos W.M."/>
            <person name="Barrangou R."/>
            <person name="Klaenhammer T.R."/>
            <person name="Caufield P.W."/>
            <person name="Cui Y."/>
            <person name="Zhang H."/>
            <person name="O'Toole P.W."/>
        </authorList>
    </citation>
    <scope>NUCLEOTIDE SEQUENCE [LARGE SCALE GENOMIC DNA]</scope>
    <source>
        <strain evidence="2 3">DSM 20690</strain>
    </source>
</reference>
<dbReference type="EMBL" id="JQBT01000012">
    <property type="protein sequence ID" value="KRN79996.1"/>
    <property type="molecule type" value="Genomic_DNA"/>
</dbReference>
<comment type="caution">
    <text evidence="2">The sequence shown here is derived from an EMBL/GenBank/DDBJ whole genome shotgun (WGS) entry which is preliminary data.</text>
</comment>
<evidence type="ECO:0000259" key="1">
    <source>
        <dbReference type="Pfam" id="PF22813"/>
    </source>
</evidence>
<accession>A0A0R2JYJ5</accession>
<evidence type="ECO:0000313" key="3">
    <source>
        <dbReference type="Proteomes" id="UP000051565"/>
    </source>
</evidence>
<feature type="domain" description="TcaA second" evidence="1">
    <location>
        <begin position="39"/>
        <end position="122"/>
    </location>
</feature>
<name>A0A0R2JYJ5_9LACO</name>
<dbReference type="InterPro" id="IPR054529">
    <property type="entry name" value="TcaA_2nd"/>
</dbReference>
<dbReference type="STRING" id="53444.AYR59_00610"/>
<dbReference type="Proteomes" id="UP000051565">
    <property type="component" value="Unassembled WGS sequence"/>
</dbReference>
<organism evidence="2 3">
    <name type="scientific">Fructilactobacillus lindneri DSM 20690 = JCM 11027</name>
    <dbReference type="NCBI Taxonomy" id="1122148"/>
    <lineage>
        <taxon>Bacteria</taxon>
        <taxon>Bacillati</taxon>
        <taxon>Bacillota</taxon>
        <taxon>Bacilli</taxon>
        <taxon>Lactobacillales</taxon>
        <taxon>Lactobacillaceae</taxon>
        <taxon>Fructilactobacillus</taxon>
    </lineage>
</organism>
<dbReference type="GeneID" id="61249381"/>
<dbReference type="PANTHER" id="PTHR40038:SF1">
    <property type="entry name" value="MEMBRANE-ASSOCIATED PROTEIN TCAA"/>
    <property type="match status" value="1"/>
</dbReference>
<sequence length="402" mass="44445">MRRKHRIKKSHKTLWATLIILVLILAGLGWYGTRYYSKQNQVKQFISGIENNENKTILSNLVVSDKHVSVNSATIQPLVNYFQQNPTALKQLKANLLNNDSSQGFKVVHRGNYFLIFPHYKVEASVIHPLIKSNYAGVPVKIDDKIVGNTGSNDSLRAPAMMPGFHSVSVNLNLNNQPIKTNKQFSMVAGQDETVSVPLKIINFNAKGLANSQIFVDGKQVGMTGPDGKGSVKNVPIKPDSTSYLAVPVDKKTIKSDAKSIGMKNNNQTLKYKFANVASKADATNLLNDIWGAVNDGTNDNKSLDDANIDDLFTKGKNGDAYHSLSDLINHNHDDKTHYDNLKLKITSVKPAGDMETEVLYQVSVDVDKDNQTGNETTQYRAIIQREGSGDYVLKSNDQVNN</sequence>
<keyword evidence="3" id="KW-1185">Reference proteome</keyword>
<dbReference type="PANTHER" id="PTHR40038">
    <property type="entry name" value="MEMBRANE-ASSOCIATED PROTEIN TCAA"/>
    <property type="match status" value="1"/>
</dbReference>
<dbReference type="RefSeq" id="WP_054646796.1">
    <property type="nucleotide sequence ID" value="NZ_FUXS01000004.1"/>
</dbReference>
<gene>
    <name evidence="2" type="ORF">IV52_GL000113</name>
</gene>
<protein>
    <recommendedName>
        <fullName evidence="1">TcaA second domain-containing protein</fullName>
    </recommendedName>
</protein>
<dbReference type="AlphaFoldDB" id="A0A0R2JYJ5"/>